<dbReference type="EMBL" id="NMOS02000029">
    <property type="protein sequence ID" value="RDH39890.1"/>
    <property type="molecule type" value="Genomic_DNA"/>
</dbReference>
<name>A0A370CH39_9COXI</name>
<dbReference type="Gene3D" id="3.30.420.280">
    <property type="match status" value="1"/>
</dbReference>
<evidence type="ECO:0000313" key="2">
    <source>
        <dbReference type="Proteomes" id="UP000226429"/>
    </source>
</evidence>
<reference evidence="1 2" key="1">
    <citation type="journal article" date="2017" name="Int. J. Syst. Evol. Microbiol.">
        <title>Aquarickettsiella crustaci n. gen. n. sp. (Gammaproteobacteria: Legionellales: Coxiellaceae); a bacterial pathogen of the freshwater crustacean: Gammarus fossarum (Malacostraca: Amphipoda).</title>
        <authorList>
            <person name="Bojko J."/>
            <person name="Dunn A.M."/>
            <person name="Stebbing P.D."/>
            <person name="Van Aerle R."/>
            <person name="Bacela-Spychalska K."/>
            <person name="Bean T.P."/>
            <person name="Stentiford G.D."/>
        </authorList>
    </citation>
    <scope>NUCLEOTIDE SEQUENCE [LARGE SCALE GENOMIC DNA]</scope>
    <source>
        <strain evidence="1">RA15029</strain>
    </source>
</reference>
<dbReference type="Proteomes" id="UP000226429">
    <property type="component" value="Unassembled WGS sequence"/>
</dbReference>
<dbReference type="AlphaFoldDB" id="A0A370CH39"/>
<comment type="caution">
    <text evidence="1">The sequence shown here is derived from an EMBL/GenBank/DDBJ whole genome shotgun (WGS) entry which is preliminary data.</text>
</comment>
<protein>
    <recommendedName>
        <fullName evidence="3">Terminase</fullName>
    </recommendedName>
</protein>
<reference evidence="1 2" key="2">
    <citation type="journal article" date="2018" name="J. Invertebr. Pathol.">
        <title>'Candidatus Aquirickettsiella gammari' (Gammaproteobacteria: Legionellales: Coxiellaceae): A bacterial pathogen of the freshwater crustacean Gammarus fossarum (Malacostraca: Amphipoda).</title>
        <authorList>
            <person name="Bojko J."/>
            <person name="Dunn A.M."/>
            <person name="Stebbing P.D."/>
            <person name="van Aerle R."/>
            <person name="Bacela-Spychalska K."/>
            <person name="Bean T.P."/>
            <person name="Urrutia A."/>
            <person name="Stentiford G.D."/>
        </authorList>
    </citation>
    <scope>NUCLEOTIDE SEQUENCE [LARGE SCALE GENOMIC DNA]</scope>
    <source>
        <strain evidence="1">RA15029</strain>
    </source>
</reference>
<keyword evidence="2" id="KW-1185">Reference proteome</keyword>
<gene>
    <name evidence="1" type="ORF">CFE62_006695</name>
</gene>
<evidence type="ECO:0000313" key="1">
    <source>
        <dbReference type="EMBL" id="RDH39890.1"/>
    </source>
</evidence>
<accession>A0A370CH39</accession>
<organism evidence="1 2">
    <name type="scientific">Candidatus Aquirickettsiella gammari</name>
    <dbReference type="NCBI Taxonomy" id="2016198"/>
    <lineage>
        <taxon>Bacteria</taxon>
        <taxon>Pseudomonadati</taxon>
        <taxon>Pseudomonadota</taxon>
        <taxon>Gammaproteobacteria</taxon>
        <taxon>Legionellales</taxon>
        <taxon>Coxiellaceae</taxon>
        <taxon>Candidatus Aquirickettsiella</taxon>
    </lineage>
</organism>
<proteinExistence type="predicted"/>
<sequence length="272" mass="32368">MNHAYRYLQSIKTNPAWVWRIDSVESLKNDRGERYITDDMIDEDRKAGMPEFLIQQEYYSVITVQHERLYFSREMQNIDENKRIIPELILPNTLVYAFYDLGVNDSTAVILVQLDHLHNPNIIYYLEANNHPIQYYIDEAHRFCNKHYLRLHSHFLPHDGKNRDKATTKSTQDIFQELGEAAYCVPKPQRKIDAINLMRRMLYRTQFNQENAARLIDCLSNYSKVFDEKNNIYKDHPLHDWTSHAVDAYQTMTLAIENQLINEQASEIVYYI</sequence>
<evidence type="ECO:0008006" key="3">
    <source>
        <dbReference type="Google" id="ProtNLM"/>
    </source>
</evidence>